<comment type="caution">
    <text evidence="7">The sequence shown here is derived from an EMBL/GenBank/DDBJ whole genome shotgun (WGS) entry which is preliminary data.</text>
</comment>
<keyword evidence="3" id="KW-0731">Sigma factor</keyword>
<evidence type="ECO:0000313" key="7">
    <source>
        <dbReference type="EMBL" id="MBB5282241.1"/>
    </source>
</evidence>
<dbReference type="InterPro" id="IPR013249">
    <property type="entry name" value="RNA_pol_sigma70_r4_t2"/>
</dbReference>
<dbReference type="Gene3D" id="1.10.1740.10">
    <property type="match status" value="1"/>
</dbReference>
<accession>A0A840TGA1</accession>
<keyword evidence="4" id="KW-0804">Transcription</keyword>
<dbReference type="SUPFAM" id="SSF88659">
    <property type="entry name" value="Sigma3 and sigma4 domains of RNA polymerase sigma factors"/>
    <property type="match status" value="1"/>
</dbReference>
<dbReference type="Gene3D" id="1.10.10.10">
    <property type="entry name" value="Winged helix-like DNA-binding domain superfamily/Winged helix DNA-binding domain"/>
    <property type="match status" value="1"/>
</dbReference>
<feature type="domain" description="RNA polymerase sigma-70 region 2" evidence="5">
    <location>
        <begin position="27"/>
        <end position="94"/>
    </location>
</feature>
<proteinExistence type="inferred from homology"/>
<dbReference type="InterPro" id="IPR013324">
    <property type="entry name" value="RNA_pol_sigma_r3/r4-like"/>
</dbReference>
<reference evidence="7 8" key="1">
    <citation type="submission" date="2020-08" db="EMBL/GenBank/DDBJ databases">
        <title>Genomic Encyclopedia of Type Strains, Phase IV (KMG-IV): sequencing the most valuable type-strain genomes for metagenomic binning, comparative biology and taxonomic classification.</title>
        <authorList>
            <person name="Goeker M."/>
        </authorList>
    </citation>
    <scope>NUCLEOTIDE SEQUENCE [LARGE SCALE GENOMIC DNA]</scope>
    <source>
        <strain evidence="7 8">DSM 105074</strain>
    </source>
</reference>
<name>A0A840TGA1_9BACT</name>
<feature type="domain" description="RNA polymerase sigma factor 70 region 4 type 2" evidence="6">
    <location>
        <begin position="120"/>
        <end position="172"/>
    </location>
</feature>
<gene>
    <name evidence="7" type="ORF">HNQ92_000362</name>
</gene>
<keyword evidence="2" id="KW-0805">Transcription regulation</keyword>
<dbReference type="InterPro" id="IPR036388">
    <property type="entry name" value="WH-like_DNA-bd_sf"/>
</dbReference>
<dbReference type="GO" id="GO:0006352">
    <property type="term" value="P:DNA-templated transcription initiation"/>
    <property type="evidence" value="ECO:0007669"/>
    <property type="project" value="InterPro"/>
</dbReference>
<dbReference type="Pfam" id="PF08281">
    <property type="entry name" value="Sigma70_r4_2"/>
    <property type="match status" value="1"/>
</dbReference>
<evidence type="ECO:0000259" key="5">
    <source>
        <dbReference type="Pfam" id="PF04542"/>
    </source>
</evidence>
<evidence type="ECO:0000256" key="1">
    <source>
        <dbReference type="ARBA" id="ARBA00010641"/>
    </source>
</evidence>
<dbReference type="CDD" id="cd06171">
    <property type="entry name" value="Sigma70_r4"/>
    <property type="match status" value="1"/>
</dbReference>
<evidence type="ECO:0000259" key="6">
    <source>
        <dbReference type="Pfam" id="PF08281"/>
    </source>
</evidence>
<sequence>MPEDNSAVLLELLDGCLRANRRSQEMLYKQFYGYAMGVCMRYTRNREAAREILNDGFLKVLTRLESYDRERSFKVWLGRIMINTALDHYRREARHQVHEDIQAAETAHVNEVAISQLSHAELMEMVQALPPAYRITFNLAVIDGYSHEEIAEQLGISVGASKSNLSRAREKLKVLLAKKTRDEYERVSR</sequence>
<dbReference type="Pfam" id="PF04542">
    <property type="entry name" value="Sigma70_r2"/>
    <property type="match status" value="1"/>
</dbReference>
<evidence type="ECO:0000256" key="3">
    <source>
        <dbReference type="ARBA" id="ARBA00023082"/>
    </source>
</evidence>
<dbReference type="NCBIfam" id="TIGR02937">
    <property type="entry name" value="sigma70-ECF"/>
    <property type="match status" value="1"/>
</dbReference>
<dbReference type="Proteomes" id="UP000557307">
    <property type="component" value="Unassembled WGS sequence"/>
</dbReference>
<dbReference type="GO" id="GO:0016987">
    <property type="term" value="F:sigma factor activity"/>
    <property type="evidence" value="ECO:0007669"/>
    <property type="project" value="UniProtKB-KW"/>
</dbReference>
<dbReference type="GO" id="GO:0003677">
    <property type="term" value="F:DNA binding"/>
    <property type="evidence" value="ECO:0007669"/>
    <property type="project" value="InterPro"/>
</dbReference>
<dbReference type="InterPro" id="IPR039425">
    <property type="entry name" value="RNA_pol_sigma-70-like"/>
</dbReference>
<dbReference type="RefSeq" id="WP_184170016.1">
    <property type="nucleotide sequence ID" value="NZ_JACHGF010000001.1"/>
</dbReference>
<dbReference type="EMBL" id="JACHGF010000001">
    <property type="protein sequence ID" value="MBB5282241.1"/>
    <property type="molecule type" value="Genomic_DNA"/>
</dbReference>
<evidence type="ECO:0000256" key="4">
    <source>
        <dbReference type="ARBA" id="ARBA00023163"/>
    </source>
</evidence>
<organism evidence="7 8">
    <name type="scientific">Rhabdobacter roseus</name>
    <dbReference type="NCBI Taxonomy" id="1655419"/>
    <lineage>
        <taxon>Bacteria</taxon>
        <taxon>Pseudomonadati</taxon>
        <taxon>Bacteroidota</taxon>
        <taxon>Cytophagia</taxon>
        <taxon>Cytophagales</taxon>
        <taxon>Cytophagaceae</taxon>
        <taxon>Rhabdobacter</taxon>
    </lineage>
</organism>
<keyword evidence="8" id="KW-1185">Reference proteome</keyword>
<dbReference type="InterPro" id="IPR007627">
    <property type="entry name" value="RNA_pol_sigma70_r2"/>
</dbReference>
<dbReference type="PANTHER" id="PTHR43133:SF46">
    <property type="entry name" value="RNA POLYMERASE SIGMA-70 FACTOR ECF SUBFAMILY"/>
    <property type="match status" value="1"/>
</dbReference>
<dbReference type="AlphaFoldDB" id="A0A840TGA1"/>
<dbReference type="PANTHER" id="PTHR43133">
    <property type="entry name" value="RNA POLYMERASE ECF-TYPE SIGMA FACTO"/>
    <property type="match status" value="1"/>
</dbReference>
<dbReference type="InterPro" id="IPR013325">
    <property type="entry name" value="RNA_pol_sigma_r2"/>
</dbReference>
<protein>
    <submittedName>
        <fullName evidence="7">RNA polymerase sigma-70 factor (ECF subfamily)</fullName>
    </submittedName>
</protein>
<dbReference type="SUPFAM" id="SSF88946">
    <property type="entry name" value="Sigma2 domain of RNA polymerase sigma factors"/>
    <property type="match status" value="1"/>
</dbReference>
<comment type="similarity">
    <text evidence="1">Belongs to the sigma-70 factor family. ECF subfamily.</text>
</comment>
<evidence type="ECO:0000256" key="2">
    <source>
        <dbReference type="ARBA" id="ARBA00023015"/>
    </source>
</evidence>
<evidence type="ECO:0000313" key="8">
    <source>
        <dbReference type="Proteomes" id="UP000557307"/>
    </source>
</evidence>
<dbReference type="InterPro" id="IPR014284">
    <property type="entry name" value="RNA_pol_sigma-70_dom"/>
</dbReference>